<organism evidence="2 3">
    <name type="scientific">Friedmanniomyces simplex</name>
    <dbReference type="NCBI Taxonomy" id="329884"/>
    <lineage>
        <taxon>Eukaryota</taxon>
        <taxon>Fungi</taxon>
        <taxon>Dikarya</taxon>
        <taxon>Ascomycota</taxon>
        <taxon>Pezizomycotina</taxon>
        <taxon>Dothideomycetes</taxon>
        <taxon>Dothideomycetidae</taxon>
        <taxon>Mycosphaerellales</taxon>
        <taxon>Teratosphaeriaceae</taxon>
        <taxon>Friedmanniomyces</taxon>
    </lineage>
</organism>
<name>A0A4U0XT99_9PEZI</name>
<dbReference type="EMBL" id="NAJQ01000118">
    <property type="protein sequence ID" value="TKA78215.1"/>
    <property type="molecule type" value="Genomic_DNA"/>
</dbReference>
<dbReference type="STRING" id="329884.A0A4U0XT99"/>
<feature type="compositionally biased region" description="Pro residues" evidence="1">
    <location>
        <begin position="1"/>
        <end position="21"/>
    </location>
</feature>
<protein>
    <submittedName>
        <fullName evidence="2">Uncharacterized protein</fullName>
    </submittedName>
</protein>
<evidence type="ECO:0000256" key="1">
    <source>
        <dbReference type="SAM" id="MobiDB-lite"/>
    </source>
</evidence>
<proteinExistence type="predicted"/>
<comment type="caution">
    <text evidence="2">The sequence shown here is derived from an EMBL/GenBank/DDBJ whole genome shotgun (WGS) entry which is preliminary data.</text>
</comment>
<dbReference type="Proteomes" id="UP000309340">
    <property type="component" value="Unassembled WGS sequence"/>
</dbReference>
<sequence length="139" mass="15501">MADAPPPPPPPHGHSPRPPGGLPDGNYDIFIIPPHSAGSGFLYNDIVPFDYRHMLLFFHMPEEEARRNFHRAGDKAELEGILGLEGVREPTQVQVVEVVMEAMDVPWRLATQIATRGPEAVREMEEAGFKVRQLQKVEG</sequence>
<accession>A0A4U0XT99</accession>
<dbReference type="OrthoDB" id="5421842at2759"/>
<dbReference type="AlphaFoldDB" id="A0A4U0XT99"/>
<keyword evidence="3" id="KW-1185">Reference proteome</keyword>
<reference evidence="2 3" key="1">
    <citation type="submission" date="2017-03" db="EMBL/GenBank/DDBJ databases">
        <title>Genomes of endolithic fungi from Antarctica.</title>
        <authorList>
            <person name="Coleine C."/>
            <person name="Masonjones S."/>
            <person name="Stajich J.E."/>
        </authorList>
    </citation>
    <scope>NUCLEOTIDE SEQUENCE [LARGE SCALE GENOMIC DNA]</scope>
    <source>
        <strain evidence="2 3">CCFEE 5184</strain>
    </source>
</reference>
<dbReference type="Gene3D" id="3.40.50.970">
    <property type="match status" value="1"/>
</dbReference>
<evidence type="ECO:0000313" key="3">
    <source>
        <dbReference type="Proteomes" id="UP000309340"/>
    </source>
</evidence>
<feature type="region of interest" description="Disordered" evidence="1">
    <location>
        <begin position="1"/>
        <end position="26"/>
    </location>
</feature>
<evidence type="ECO:0000313" key="2">
    <source>
        <dbReference type="EMBL" id="TKA78215.1"/>
    </source>
</evidence>
<gene>
    <name evidence="2" type="ORF">B0A55_03772</name>
</gene>